<evidence type="ECO:0000313" key="2">
    <source>
        <dbReference type="Proteomes" id="UP000078542"/>
    </source>
</evidence>
<dbReference type="AlphaFoldDB" id="A0A195CKU5"/>
<accession>A0A195CKU5</accession>
<reference evidence="1 2" key="1">
    <citation type="submission" date="2016-03" db="EMBL/GenBank/DDBJ databases">
        <title>Cyphomyrmex costatus WGS genome.</title>
        <authorList>
            <person name="Nygaard S."/>
            <person name="Hu H."/>
            <person name="Boomsma J."/>
            <person name="Zhang G."/>
        </authorList>
    </citation>
    <scope>NUCLEOTIDE SEQUENCE [LARGE SCALE GENOMIC DNA]</scope>
    <source>
        <strain evidence="1">MS0001</strain>
        <tissue evidence="1">Whole body</tissue>
    </source>
</reference>
<dbReference type="Proteomes" id="UP000078542">
    <property type="component" value="Unassembled WGS sequence"/>
</dbReference>
<keyword evidence="2" id="KW-1185">Reference proteome</keyword>
<sequence>ITVQLALPRDTANYDSIVSETRKSHIPRRVLPSARIEESSSLSSSIIGTVWLNEFQLSKLGSVALARNMFDSVPIMRCLFMLQILIAVVQPNLEAQQRLFNVRGTATTRSLRLNAILCPDALVCIGVEAESDAVPSIPPRGTGKGHIVVVGGQTREVPLAREKFPRVV</sequence>
<gene>
    <name evidence="1" type="ORF">ALC62_07960</name>
</gene>
<name>A0A195CKU5_9HYME</name>
<evidence type="ECO:0000313" key="1">
    <source>
        <dbReference type="EMBL" id="KYN01341.1"/>
    </source>
</evidence>
<feature type="non-terminal residue" evidence="1">
    <location>
        <position position="1"/>
    </location>
</feature>
<dbReference type="EMBL" id="KQ977622">
    <property type="protein sequence ID" value="KYN01341.1"/>
    <property type="molecule type" value="Genomic_DNA"/>
</dbReference>
<proteinExistence type="predicted"/>
<dbReference type="STRING" id="456900.A0A195CKU5"/>
<organism evidence="1 2">
    <name type="scientific">Cyphomyrmex costatus</name>
    <dbReference type="NCBI Taxonomy" id="456900"/>
    <lineage>
        <taxon>Eukaryota</taxon>
        <taxon>Metazoa</taxon>
        <taxon>Ecdysozoa</taxon>
        <taxon>Arthropoda</taxon>
        <taxon>Hexapoda</taxon>
        <taxon>Insecta</taxon>
        <taxon>Pterygota</taxon>
        <taxon>Neoptera</taxon>
        <taxon>Endopterygota</taxon>
        <taxon>Hymenoptera</taxon>
        <taxon>Apocrita</taxon>
        <taxon>Aculeata</taxon>
        <taxon>Formicoidea</taxon>
        <taxon>Formicidae</taxon>
        <taxon>Myrmicinae</taxon>
        <taxon>Cyphomyrmex</taxon>
    </lineage>
</organism>
<protein>
    <submittedName>
        <fullName evidence="1">Uncharacterized protein</fullName>
    </submittedName>
</protein>